<dbReference type="GO" id="GO:1903013">
    <property type="term" value="P:response to differentiation-inducing factor 1"/>
    <property type="evidence" value="ECO:0007669"/>
    <property type="project" value="TreeGrafter"/>
</dbReference>
<keyword evidence="3" id="KW-0547">Nucleotide-binding</keyword>
<evidence type="ECO:0000256" key="5">
    <source>
        <dbReference type="ARBA" id="ARBA00022840"/>
    </source>
</evidence>
<dbReference type="Gene3D" id="3.20.200.10">
    <property type="entry name" value="MHCK/EF2 kinase"/>
    <property type="match status" value="1"/>
</dbReference>
<evidence type="ECO:0000256" key="6">
    <source>
        <dbReference type="SAM" id="MobiDB-lite"/>
    </source>
</evidence>
<organism evidence="8">
    <name type="scientific">Chlamydomonas euryale</name>
    <dbReference type="NCBI Taxonomy" id="1486919"/>
    <lineage>
        <taxon>Eukaryota</taxon>
        <taxon>Viridiplantae</taxon>
        <taxon>Chlorophyta</taxon>
        <taxon>core chlorophytes</taxon>
        <taxon>Chlorophyceae</taxon>
        <taxon>CS clade</taxon>
        <taxon>Chlamydomonadales</taxon>
        <taxon>Chlamydomonadaceae</taxon>
        <taxon>Chlamydomonas</taxon>
    </lineage>
</organism>
<dbReference type="CDD" id="cd16967">
    <property type="entry name" value="Alpha_kinase_eEF2K"/>
    <property type="match status" value="1"/>
</dbReference>
<evidence type="ECO:0000256" key="4">
    <source>
        <dbReference type="ARBA" id="ARBA00022777"/>
    </source>
</evidence>
<evidence type="ECO:0000256" key="3">
    <source>
        <dbReference type="ARBA" id="ARBA00022741"/>
    </source>
</evidence>
<dbReference type="PANTHER" id="PTHR45992">
    <property type="entry name" value="EUKARYOTIC ELONGATION FACTOR 2 KINASE-RELATED"/>
    <property type="match status" value="1"/>
</dbReference>
<protein>
    <recommendedName>
        <fullName evidence="7">Alpha-type protein kinase domain-containing protein</fullName>
    </recommendedName>
</protein>
<accession>A0A7R9VVY5</accession>
<dbReference type="SUPFAM" id="SSF56112">
    <property type="entry name" value="Protein kinase-like (PK-like)"/>
    <property type="match status" value="1"/>
</dbReference>
<feature type="region of interest" description="Disordered" evidence="6">
    <location>
        <begin position="80"/>
        <end position="105"/>
    </location>
</feature>
<dbReference type="PROSITE" id="PS51158">
    <property type="entry name" value="ALPHA_KINASE"/>
    <property type="match status" value="1"/>
</dbReference>
<gene>
    <name evidence="8" type="ORF">CEUR00632_LOCUS18645</name>
</gene>
<dbReference type="InterPro" id="IPR011009">
    <property type="entry name" value="Kinase-like_dom_sf"/>
</dbReference>
<dbReference type="Gene3D" id="1.25.40.10">
    <property type="entry name" value="Tetratricopeptide repeat domain"/>
    <property type="match status" value="1"/>
</dbReference>
<dbReference type="SMART" id="SM00811">
    <property type="entry name" value="Alpha_kinase"/>
    <property type="match status" value="1"/>
</dbReference>
<feature type="compositionally biased region" description="Low complexity" evidence="6">
    <location>
        <begin position="95"/>
        <end position="105"/>
    </location>
</feature>
<name>A0A7R9VVY5_9CHLO</name>
<keyword evidence="2" id="KW-0808">Transferase</keyword>
<proteinExistence type="predicted"/>
<dbReference type="InterPro" id="IPR004166">
    <property type="entry name" value="a-kinase_dom"/>
</dbReference>
<dbReference type="GO" id="GO:0004686">
    <property type="term" value="F:elongation factor-2 kinase activity"/>
    <property type="evidence" value="ECO:0007669"/>
    <property type="project" value="InterPro"/>
</dbReference>
<evidence type="ECO:0000256" key="2">
    <source>
        <dbReference type="ARBA" id="ARBA00022679"/>
    </source>
</evidence>
<dbReference type="PANTHER" id="PTHR45992:SF2">
    <property type="entry name" value="EUKARYOTIC ELONGATION FACTOR 2 KINASE"/>
    <property type="match status" value="1"/>
</dbReference>
<evidence type="ECO:0000313" key="8">
    <source>
        <dbReference type="EMBL" id="CAD8306527.1"/>
    </source>
</evidence>
<dbReference type="EMBL" id="HBEC01040091">
    <property type="protein sequence ID" value="CAD8306527.1"/>
    <property type="molecule type" value="Transcribed_RNA"/>
</dbReference>
<keyword evidence="1" id="KW-0723">Serine/threonine-protein kinase</keyword>
<dbReference type="AlphaFoldDB" id="A0A7R9VVY5"/>
<dbReference type="Pfam" id="PF02816">
    <property type="entry name" value="Alpha_kinase"/>
    <property type="match status" value="1"/>
</dbReference>
<dbReference type="InterPro" id="IPR047588">
    <property type="entry name" value="eEF2K_a_kinase_dom"/>
</dbReference>
<reference evidence="8" key="1">
    <citation type="submission" date="2021-01" db="EMBL/GenBank/DDBJ databases">
        <authorList>
            <person name="Corre E."/>
            <person name="Pelletier E."/>
            <person name="Niang G."/>
            <person name="Scheremetjew M."/>
            <person name="Finn R."/>
            <person name="Kale V."/>
            <person name="Holt S."/>
            <person name="Cochrane G."/>
            <person name="Meng A."/>
            <person name="Brown T."/>
            <person name="Cohen L."/>
        </authorList>
    </citation>
    <scope>NUCLEOTIDE SEQUENCE</scope>
    <source>
        <strain evidence="8">CCMP219</strain>
    </source>
</reference>
<dbReference type="SUPFAM" id="SSF81901">
    <property type="entry name" value="HCP-like"/>
    <property type="match status" value="1"/>
</dbReference>
<keyword evidence="4" id="KW-0418">Kinase</keyword>
<keyword evidence="5" id="KW-0067">ATP-binding</keyword>
<dbReference type="InterPro" id="IPR011990">
    <property type="entry name" value="TPR-like_helical_dom_sf"/>
</dbReference>
<dbReference type="Gene3D" id="3.30.200.20">
    <property type="entry name" value="Phosphorylase Kinase, domain 1"/>
    <property type="match status" value="2"/>
</dbReference>
<dbReference type="InterPro" id="IPR051852">
    <property type="entry name" value="Alpha-type_PK"/>
</dbReference>
<sequence>MEPTGSLSLQELEKQLRDAFIAIVYTHGHVAATQAIGKLLAEPHLAVSTQPSCFGTMASNTFDLAEVLTPNSNISELPTFPGSGVQGGHVEKQASRQPQQAPHAPAAGLVLASQMQSRPQSFALQLQRKPSVSEVVAKAPPRWGRVVGQVIRMNRAAASPASDLWATRCIHKRPMERCVRMRYNPHTGEWVTDDVLVKVEDKPFAAGAMRECFAMKKLSTVASLGTIMDWQRAQNCVAKHYKKGQADKKRSYFTDVLVQMDAKALGDEYNKTQPPKTVDVLQASVLQFNDRKGSPLFAVENLIEGDYVKYNSNSGFVAGDDAMRYTPQAFSHYTFELTRGYKICVDIQGVGDLYTDPQIHTLDGEAYGEGNLGLRGMALFFRTHECNDLCTRLGLEPFGRCEADLKAQGATSSSSKMSSAGTISKTLQRRGSFAMQYKRRMASDAHKATARTMPQLVECLKVVPKDESAAALVHLEVSKLYSETVLLPDIRPEEDPDDALRGGLFHLQFAASQGCVLAMCMLARCHAGLEPVVTSYAYMMKRATDAGEFVAYPEIAFRYAQLAADRGIKAAQAAVAHAYATGGGLGEHALEEPMPFKALQYYKQVLEHPWDESGTRQSLTFGFGDGGDDIDELQACVEDNRTVSKLARSISWMSRVSQVSEKEELRRRHQGSQLPIASLEVSKDFLDALRMAAEEEAGALPGGSPQRWVLRIRIWTSKFKVLRFIRLC</sequence>
<dbReference type="GO" id="GO:0005524">
    <property type="term" value="F:ATP binding"/>
    <property type="evidence" value="ECO:0007669"/>
    <property type="project" value="UniProtKB-KW"/>
</dbReference>
<evidence type="ECO:0000259" key="7">
    <source>
        <dbReference type="PROSITE" id="PS51158"/>
    </source>
</evidence>
<evidence type="ECO:0000256" key="1">
    <source>
        <dbReference type="ARBA" id="ARBA00022527"/>
    </source>
</evidence>
<dbReference type="GO" id="GO:0031037">
    <property type="term" value="P:myosin II filament disassembly"/>
    <property type="evidence" value="ECO:0007669"/>
    <property type="project" value="TreeGrafter"/>
</dbReference>
<feature type="domain" description="Alpha-type protein kinase" evidence="7">
    <location>
        <begin position="182"/>
        <end position="398"/>
    </location>
</feature>